<evidence type="ECO:0000256" key="1">
    <source>
        <dbReference type="SAM" id="SignalP"/>
    </source>
</evidence>
<accession>A0A232FG88</accession>
<reference evidence="2 3" key="1">
    <citation type="journal article" date="2017" name="Curr. Biol.">
        <title>The Evolution of Venom by Co-option of Single-Copy Genes.</title>
        <authorList>
            <person name="Martinson E.O."/>
            <person name="Mrinalini"/>
            <person name="Kelkar Y.D."/>
            <person name="Chang C.H."/>
            <person name="Werren J.H."/>
        </authorList>
    </citation>
    <scope>NUCLEOTIDE SEQUENCE [LARGE SCALE GENOMIC DNA]</scope>
    <source>
        <strain evidence="2 3">Alberta</strain>
        <tissue evidence="2">Whole body</tissue>
    </source>
</reference>
<comment type="caution">
    <text evidence="2">The sequence shown here is derived from an EMBL/GenBank/DDBJ whole genome shotgun (WGS) entry which is preliminary data.</text>
</comment>
<feature type="signal peptide" evidence="1">
    <location>
        <begin position="1"/>
        <end position="22"/>
    </location>
</feature>
<proteinExistence type="predicted"/>
<dbReference type="Proteomes" id="UP000215335">
    <property type="component" value="Unassembled WGS sequence"/>
</dbReference>
<dbReference type="EMBL" id="NNAY01000251">
    <property type="protein sequence ID" value="OXU29695.1"/>
    <property type="molecule type" value="Genomic_DNA"/>
</dbReference>
<gene>
    <name evidence="2" type="ORF">TSAR_006443</name>
</gene>
<sequence>MAGSLAKVCLLLLIVCVALASAQNELFPDKPDKWAKECDTVSDCKPCQQNLITICVSGYCGCKFKYHFGR</sequence>
<keyword evidence="3" id="KW-1185">Reference proteome</keyword>
<feature type="chain" id="PRO_5013302850" evidence="1">
    <location>
        <begin position="23"/>
        <end position="70"/>
    </location>
</feature>
<evidence type="ECO:0000313" key="2">
    <source>
        <dbReference type="EMBL" id="OXU29695.1"/>
    </source>
</evidence>
<name>A0A232FG88_9HYME</name>
<evidence type="ECO:0000313" key="3">
    <source>
        <dbReference type="Proteomes" id="UP000215335"/>
    </source>
</evidence>
<dbReference type="AlphaFoldDB" id="A0A232FG88"/>
<protein>
    <submittedName>
        <fullName evidence="2">Uncharacterized protein</fullName>
    </submittedName>
</protein>
<keyword evidence="1" id="KW-0732">Signal</keyword>
<organism evidence="2 3">
    <name type="scientific">Trichomalopsis sarcophagae</name>
    <dbReference type="NCBI Taxonomy" id="543379"/>
    <lineage>
        <taxon>Eukaryota</taxon>
        <taxon>Metazoa</taxon>
        <taxon>Ecdysozoa</taxon>
        <taxon>Arthropoda</taxon>
        <taxon>Hexapoda</taxon>
        <taxon>Insecta</taxon>
        <taxon>Pterygota</taxon>
        <taxon>Neoptera</taxon>
        <taxon>Endopterygota</taxon>
        <taxon>Hymenoptera</taxon>
        <taxon>Apocrita</taxon>
        <taxon>Proctotrupomorpha</taxon>
        <taxon>Chalcidoidea</taxon>
        <taxon>Pteromalidae</taxon>
        <taxon>Pteromalinae</taxon>
        <taxon>Trichomalopsis</taxon>
    </lineage>
</organism>